<evidence type="ECO:0000313" key="1">
    <source>
        <dbReference type="EnsemblPlants" id="OB10G17810.1"/>
    </source>
</evidence>
<evidence type="ECO:0000313" key="2">
    <source>
        <dbReference type="Proteomes" id="UP000006038"/>
    </source>
</evidence>
<dbReference type="Gramene" id="OB10G17810.1">
    <property type="protein sequence ID" value="OB10G17810.1"/>
    <property type="gene ID" value="OB10G17810"/>
</dbReference>
<dbReference type="EnsemblPlants" id="OB10G17810.1">
    <property type="protein sequence ID" value="OB10G17810.1"/>
    <property type="gene ID" value="OB10G17810"/>
</dbReference>
<organism evidence="1">
    <name type="scientific">Oryza brachyantha</name>
    <name type="common">malo sina</name>
    <dbReference type="NCBI Taxonomy" id="4533"/>
    <lineage>
        <taxon>Eukaryota</taxon>
        <taxon>Viridiplantae</taxon>
        <taxon>Streptophyta</taxon>
        <taxon>Embryophyta</taxon>
        <taxon>Tracheophyta</taxon>
        <taxon>Spermatophyta</taxon>
        <taxon>Magnoliopsida</taxon>
        <taxon>Liliopsida</taxon>
        <taxon>Poales</taxon>
        <taxon>Poaceae</taxon>
        <taxon>BOP clade</taxon>
        <taxon>Oryzoideae</taxon>
        <taxon>Oryzeae</taxon>
        <taxon>Oryzinae</taxon>
        <taxon>Oryza</taxon>
    </lineage>
</organism>
<proteinExistence type="predicted"/>
<reference evidence="1" key="1">
    <citation type="journal article" date="2013" name="Nat. Commun.">
        <title>Whole-genome sequencing of Oryza brachyantha reveals mechanisms underlying Oryza genome evolution.</title>
        <authorList>
            <person name="Chen J."/>
            <person name="Huang Q."/>
            <person name="Gao D."/>
            <person name="Wang J."/>
            <person name="Lang Y."/>
            <person name="Liu T."/>
            <person name="Li B."/>
            <person name="Bai Z."/>
            <person name="Luis Goicoechea J."/>
            <person name="Liang C."/>
            <person name="Chen C."/>
            <person name="Zhang W."/>
            <person name="Sun S."/>
            <person name="Liao Y."/>
            <person name="Zhang X."/>
            <person name="Yang L."/>
            <person name="Song C."/>
            <person name="Wang M."/>
            <person name="Shi J."/>
            <person name="Liu G."/>
            <person name="Liu J."/>
            <person name="Zhou H."/>
            <person name="Zhou W."/>
            <person name="Yu Q."/>
            <person name="An N."/>
            <person name="Chen Y."/>
            <person name="Cai Q."/>
            <person name="Wang B."/>
            <person name="Liu B."/>
            <person name="Min J."/>
            <person name="Huang Y."/>
            <person name="Wu H."/>
            <person name="Li Z."/>
            <person name="Zhang Y."/>
            <person name="Yin Y."/>
            <person name="Song W."/>
            <person name="Jiang J."/>
            <person name="Jackson S.A."/>
            <person name="Wing R.A."/>
            <person name="Wang J."/>
            <person name="Chen M."/>
        </authorList>
    </citation>
    <scope>NUCLEOTIDE SEQUENCE [LARGE SCALE GENOMIC DNA]</scope>
    <source>
        <strain evidence="1">cv. IRGC 101232</strain>
    </source>
</reference>
<dbReference type="Proteomes" id="UP000006038">
    <property type="component" value="Chromosome 10"/>
</dbReference>
<protein>
    <submittedName>
        <fullName evidence="1">Uncharacterized protein</fullName>
    </submittedName>
</protein>
<reference evidence="1" key="2">
    <citation type="submission" date="2013-04" db="UniProtKB">
        <authorList>
            <consortium name="EnsemblPlants"/>
        </authorList>
    </citation>
    <scope>IDENTIFICATION</scope>
</reference>
<sequence length="70" mass="7348">MVATYISSIGSWEEVITSLGPAKGNASPLVGGTKVGYCSERQTKYCLVYTACFPGTTSMKCPSMSSQAKS</sequence>
<accession>J3N2N3</accession>
<dbReference type="HOGENOM" id="CLU_178836_0_0_1"/>
<dbReference type="AlphaFoldDB" id="J3N2N3"/>
<name>J3N2N3_ORYBR</name>
<keyword evidence="2" id="KW-1185">Reference proteome</keyword>